<dbReference type="AlphaFoldDB" id="A0AAD2CI21"/>
<sequence>MLLEVQVSSCSDADPISHKNTVNGSVRHPTLGCRWVHQIQCELVMGIHSHPLAQLVIGSSKYYPHWYPPCLDDMQRPPQDLKDQPRAHQSETLPRILIHENLPSPVSSLPPDFAQHATLLSDVAEHLPH</sequence>
<evidence type="ECO:0000313" key="3">
    <source>
        <dbReference type="Proteomes" id="UP001295423"/>
    </source>
</evidence>
<organism evidence="2 3">
    <name type="scientific">Cylindrotheca closterium</name>
    <dbReference type="NCBI Taxonomy" id="2856"/>
    <lineage>
        <taxon>Eukaryota</taxon>
        <taxon>Sar</taxon>
        <taxon>Stramenopiles</taxon>
        <taxon>Ochrophyta</taxon>
        <taxon>Bacillariophyta</taxon>
        <taxon>Bacillariophyceae</taxon>
        <taxon>Bacillariophycidae</taxon>
        <taxon>Bacillariales</taxon>
        <taxon>Bacillariaceae</taxon>
        <taxon>Cylindrotheca</taxon>
    </lineage>
</organism>
<accession>A0AAD2CI21</accession>
<reference evidence="2" key="1">
    <citation type="submission" date="2023-08" db="EMBL/GenBank/DDBJ databases">
        <authorList>
            <person name="Audoor S."/>
            <person name="Bilcke G."/>
        </authorList>
    </citation>
    <scope>NUCLEOTIDE SEQUENCE</scope>
</reference>
<dbReference type="EMBL" id="CAKOGP040000413">
    <property type="protein sequence ID" value="CAJ1934916.1"/>
    <property type="molecule type" value="Genomic_DNA"/>
</dbReference>
<comment type="caution">
    <text evidence="2">The sequence shown here is derived from an EMBL/GenBank/DDBJ whole genome shotgun (WGS) entry which is preliminary data.</text>
</comment>
<gene>
    <name evidence="2" type="ORF">CYCCA115_LOCUS4251</name>
</gene>
<keyword evidence="3" id="KW-1185">Reference proteome</keyword>
<proteinExistence type="predicted"/>
<evidence type="ECO:0000256" key="1">
    <source>
        <dbReference type="SAM" id="MobiDB-lite"/>
    </source>
</evidence>
<feature type="compositionally biased region" description="Basic and acidic residues" evidence="1">
    <location>
        <begin position="74"/>
        <end position="89"/>
    </location>
</feature>
<dbReference type="Proteomes" id="UP001295423">
    <property type="component" value="Unassembled WGS sequence"/>
</dbReference>
<name>A0AAD2CI21_9STRA</name>
<protein>
    <submittedName>
        <fullName evidence="2">Uncharacterized protein</fullName>
    </submittedName>
</protein>
<feature type="region of interest" description="Disordered" evidence="1">
    <location>
        <begin position="74"/>
        <end position="93"/>
    </location>
</feature>
<evidence type="ECO:0000313" key="2">
    <source>
        <dbReference type="EMBL" id="CAJ1934916.1"/>
    </source>
</evidence>